<keyword evidence="6" id="KW-1185">Reference proteome</keyword>
<evidence type="ECO:0000313" key="6">
    <source>
        <dbReference type="Proteomes" id="UP000078354"/>
    </source>
</evidence>
<dbReference type="Pfam" id="PF14748">
    <property type="entry name" value="P5CR_dimer"/>
    <property type="match status" value="1"/>
</dbReference>
<dbReference type="InterPro" id="IPR008927">
    <property type="entry name" value="6-PGluconate_DH-like_C_sf"/>
</dbReference>
<dbReference type="STRING" id="1853130.PMA3_10055"/>
<dbReference type="SUPFAM" id="SSF51735">
    <property type="entry name" value="NAD(P)-binding Rossmann-fold domains"/>
    <property type="match status" value="1"/>
</dbReference>
<dbReference type="RefSeq" id="WP_064676997.1">
    <property type="nucleotide sequence ID" value="NZ_CP014870.1"/>
</dbReference>
<dbReference type="KEGG" id="psil:PMA3_10055"/>
<name>A0A191YRW0_9PSED</name>
<dbReference type="PANTHER" id="PTHR11645:SF0">
    <property type="entry name" value="PYRROLINE-5-CARBOXYLATE REDUCTASE 3"/>
    <property type="match status" value="1"/>
</dbReference>
<feature type="domain" description="Pyrroline-5-carboxylate reductase catalytic N-terminal" evidence="3">
    <location>
        <begin position="4"/>
        <end position="94"/>
    </location>
</feature>
<dbReference type="InterPro" id="IPR036291">
    <property type="entry name" value="NAD(P)-bd_dom_sf"/>
</dbReference>
<evidence type="ECO:0000313" key="5">
    <source>
        <dbReference type="EMBL" id="ANJ55466.1"/>
    </source>
</evidence>
<accession>A0A191YRW0</accession>
<dbReference type="Pfam" id="PF03807">
    <property type="entry name" value="F420_oxidored"/>
    <property type="match status" value="1"/>
</dbReference>
<dbReference type="InterPro" id="IPR028939">
    <property type="entry name" value="P5C_Rdtase_cat_N"/>
</dbReference>
<dbReference type="Gene3D" id="3.40.50.720">
    <property type="entry name" value="NAD(P)-binding Rossmann-like Domain"/>
    <property type="match status" value="1"/>
</dbReference>
<dbReference type="SUPFAM" id="SSF48179">
    <property type="entry name" value="6-phosphogluconate dehydrogenase C-terminal domain-like"/>
    <property type="match status" value="1"/>
</dbReference>
<dbReference type="PANTHER" id="PTHR11645">
    <property type="entry name" value="PYRROLINE-5-CARBOXYLATE REDUCTASE"/>
    <property type="match status" value="1"/>
</dbReference>
<dbReference type="Proteomes" id="UP000078354">
    <property type="component" value="Chromosome"/>
</dbReference>
<dbReference type="GO" id="GO:0055129">
    <property type="term" value="P:L-proline biosynthetic process"/>
    <property type="evidence" value="ECO:0007669"/>
    <property type="project" value="TreeGrafter"/>
</dbReference>
<dbReference type="GO" id="GO:0004735">
    <property type="term" value="F:pyrroline-5-carboxylate reductase activity"/>
    <property type="evidence" value="ECO:0007669"/>
    <property type="project" value="TreeGrafter"/>
</dbReference>
<proteinExistence type="inferred from homology"/>
<evidence type="ECO:0000256" key="2">
    <source>
        <dbReference type="ARBA" id="ARBA00023002"/>
    </source>
</evidence>
<evidence type="ECO:0000259" key="4">
    <source>
        <dbReference type="Pfam" id="PF14748"/>
    </source>
</evidence>
<protein>
    <submittedName>
        <fullName evidence="5">Pyrroline-5-carboxylate reductase</fullName>
    </submittedName>
</protein>
<organism evidence="5 6">
    <name type="scientific">Pseudomonas silesiensis</name>
    <dbReference type="NCBI Taxonomy" id="1853130"/>
    <lineage>
        <taxon>Bacteria</taxon>
        <taxon>Pseudomonadati</taxon>
        <taxon>Pseudomonadota</taxon>
        <taxon>Gammaproteobacteria</taxon>
        <taxon>Pseudomonadales</taxon>
        <taxon>Pseudomonadaceae</taxon>
        <taxon>Pseudomonas</taxon>
    </lineage>
</organism>
<gene>
    <name evidence="5" type="ORF">PMA3_10055</name>
</gene>
<feature type="domain" description="Pyrroline-5-carboxylate reductase dimerisation" evidence="4">
    <location>
        <begin position="157"/>
        <end position="243"/>
    </location>
</feature>
<keyword evidence="2" id="KW-0560">Oxidoreductase</keyword>
<dbReference type="Gene3D" id="1.10.3730.10">
    <property type="entry name" value="ProC C-terminal domain-like"/>
    <property type="match status" value="1"/>
</dbReference>
<evidence type="ECO:0000256" key="1">
    <source>
        <dbReference type="ARBA" id="ARBA00005525"/>
    </source>
</evidence>
<reference evidence="5 6" key="1">
    <citation type="journal article" date="2018" name="Syst. Appl. Microbiol.">
        <title>Pseudomonas silesiensis sp. nov. strain A3T isolated from a biological pesticide sewage treatment plant and analysis of the complete genome sequence.</title>
        <authorList>
            <person name="Kaminski M.A."/>
            <person name="Furmanczyk E.M."/>
            <person name="Sobczak A."/>
            <person name="Dziembowski A."/>
            <person name="Lipinski L."/>
        </authorList>
    </citation>
    <scope>NUCLEOTIDE SEQUENCE [LARGE SCALE GENOMIC DNA]</scope>
    <source>
        <strain evidence="5 6">A3</strain>
    </source>
</reference>
<dbReference type="EMBL" id="CP014870">
    <property type="protein sequence ID" value="ANJ55466.1"/>
    <property type="molecule type" value="Genomic_DNA"/>
</dbReference>
<sequence>MQSLGILGVGELTEKVVRGLRRSGFDGAILLSPRNAERARALAQACNCEVMSSNQAVVDNAAMLLLGVRPDSVAQLAAEITPKPGQHLLSLIAGLDLQTLQATFPGAVCVRVMLSYTAQFNQSTVVIYPPDETARICLGPLGSMVVMDDEPAFELATVAACMNGWFYFLFDDLQQWLVDKGLPVEQARTLVLGNLEDCLASARAHPDRSLKALGQAIATPGTYTAAGLDVLNHQPGSATWGAACEVVFDALLNRPPPPSN</sequence>
<dbReference type="AlphaFoldDB" id="A0A191YRW0"/>
<dbReference type="InterPro" id="IPR029036">
    <property type="entry name" value="P5CR_dimer"/>
</dbReference>
<comment type="similarity">
    <text evidence="1">Belongs to the pyrroline-5-carboxylate reductase family.</text>
</comment>
<dbReference type="OrthoDB" id="8418678at2"/>
<evidence type="ECO:0000259" key="3">
    <source>
        <dbReference type="Pfam" id="PF03807"/>
    </source>
</evidence>